<accession>A0ABT0GET4</accession>
<dbReference type="RefSeq" id="WP_248206036.1">
    <property type="nucleotide sequence ID" value="NZ_JALNMH010000003.1"/>
</dbReference>
<feature type="signal peptide" evidence="2">
    <location>
        <begin position="1"/>
        <end position="27"/>
    </location>
</feature>
<protein>
    <submittedName>
        <fullName evidence="3">Uncharacterized protein</fullName>
    </submittedName>
</protein>
<dbReference type="EMBL" id="JALNMH010000003">
    <property type="protein sequence ID" value="MCK7593060.1"/>
    <property type="molecule type" value="Genomic_DNA"/>
</dbReference>
<keyword evidence="4" id="KW-1185">Reference proteome</keyword>
<comment type="caution">
    <text evidence="3">The sequence shown here is derived from an EMBL/GenBank/DDBJ whole genome shotgun (WGS) entry which is preliminary data.</text>
</comment>
<evidence type="ECO:0000313" key="4">
    <source>
        <dbReference type="Proteomes" id="UP001431449"/>
    </source>
</evidence>
<keyword evidence="1" id="KW-1133">Transmembrane helix</keyword>
<feature type="transmembrane region" description="Helical" evidence="1">
    <location>
        <begin position="197"/>
        <end position="214"/>
    </location>
</feature>
<keyword evidence="2" id="KW-0732">Signal</keyword>
<organism evidence="3 4">
    <name type="scientific">Pseudomarimonas salicorniae</name>
    <dbReference type="NCBI Taxonomy" id="2933270"/>
    <lineage>
        <taxon>Bacteria</taxon>
        <taxon>Pseudomonadati</taxon>
        <taxon>Pseudomonadota</taxon>
        <taxon>Gammaproteobacteria</taxon>
        <taxon>Lysobacterales</taxon>
        <taxon>Lysobacteraceae</taxon>
        <taxon>Pseudomarimonas</taxon>
    </lineage>
</organism>
<dbReference type="Proteomes" id="UP001431449">
    <property type="component" value="Unassembled WGS sequence"/>
</dbReference>
<evidence type="ECO:0000256" key="2">
    <source>
        <dbReference type="SAM" id="SignalP"/>
    </source>
</evidence>
<gene>
    <name evidence="3" type="ORF">M0G41_05170</name>
</gene>
<name>A0ABT0GET4_9GAMM</name>
<keyword evidence="1" id="KW-0472">Membrane</keyword>
<proteinExistence type="predicted"/>
<feature type="chain" id="PRO_5046427693" evidence="2">
    <location>
        <begin position="28"/>
        <end position="219"/>
    </location>
</feature>
<evidence type="ECO:0000313" key="3">
    <source>
        <dbReference type="EMBL" id="MCK7593060.1"/>
    </source>
</evidence>
<reference evidence="3" key="1">
    <citation type="submission" date="2022-04" db="EMBL/GenBank/DDBJ databases">
        <title>Lysobacter sp. CAU 1642 isolated from sea sand.</title>
        <authorList>
            <person name="Kim W."/>
        </authorList>
    </citation>
    <scope>NUCLEOTIDE SEQUENCE</scope>
    <source>
        <strain evidence="3">CAU 1642</strain>
    </source>
</reference>
<sequence length="219" mass="23836">MYSFAKSRCVLPLSLLTLAVLSSAALAQNKLDTQSLADPEIRVLSCAQVDIGWNIELIQQYPHIADACHEVVTNQGKKWARFEADFLRVNRDGSVTSEFVDRRGRAVGRYTLIPGKDQQVTLNGQKRPFSALRTNERISLYVPEGAAALSSEPVVAPERYSQIVRYEPVGPTPAPVQLAAASPARQITRLPDTAGPLPWLALGSGAFALLALGVRRMGN</sequence>
<keyword evidence="1" id="KW-0812">Transmembrane</keyword>
<evidence type="ECO:0000256" key="1">
    <source>
        <dbReference type="SAM" id="Phobius"/>
    </source>
</evidence>